<dbReference type="PANTHER" id="PTHR40396:SF1">
    <property type="entry name" value="ATPASE AAA-TYPE CORE DOMAIN-CONTAINING PROTEIN"/>
    <property type="match status" value="1"/>
</dbReference>
<dbReference type="GO" id="GO:0016887">
    <property type="term" value="F:ATP hydrolysis activity"/>
    <property type="evidence" value="ECO:0007669"/>
    <property type="project" value="InterPro"/>
</dbReference>
<organism evidence="2">
    <name type="scientific">uncultured Campylobacterales bacterium</name>
    <dbReference type="NCBI Taxonomy" id="352960"/>
    <lineage>
        <taxon>Bacteria</taxon>
        <taxon>Pseudomonadati</taxon>
        <taxon>Campylobacterota</taxon>
        <taxon>Epsilonproteobacteria</taxon>
        <taxon>Campylobacterales</taxon>
        <taxon>environmental samples</taxon>
    </lineage>
</organism>
<reference evidence="2" key="1">
    <citation type="submission" date="2020-01" db="EMBL/GenBank/DDBJ databases">
        <authorList>
            <person name="Meier V. D."/>
            <person name="Meier V D."/>
        </authorList>
    </citation>
    <scope>NUCLEOTIDE SEQUENCE</scope>
    <source>
        <strain evidence="2">HLG_WM_MAG_12</strain>
    </source>
</reference>
<dbReference type="InterPro" id="IPR027417">
    <property type="entry name" value="P-loop_NTPase"/>
</dbReference>
<protein>
    <recommendedName>
        <fullName evidence="1">ATPase AAA-type core domain-containing protein</fullName>
    </recommendedName>
</protein>
<dbReference type="Gene3D" id="3.40.50.300">
    <property type="entry name" value="P-loop containing nucleotide triphosphate hydrolases"/>
    <property type="match status" value="1"/>
</dbReference>
<evidence type="ECO:0000313" key="2">
    <source>
        <dbReference type="EMBL" id="CAA6807179.1"/>
    </source>
</evidence>
<dbReference type="Pfam" id="PF13304">
    <property type="entry name" value="AAA_21"/>
    <property type="match status" value="1"/>
</dbReference>
<dbReference type="AlphaFoldDB" id="A0A6S6SLW4"/>
<evidence type="ECO:0000259" key="1">
    <source>
        <dbReference type="Pfam" id="PF13304"/>
    </source>
</evidence>
<accession>A0A6S6SLW4</accession>
<dbReference type="EMBL" id="CACVAW010000025">
    <property type="protein sequence ID" value="CAA6807179.1"/>
    <property type="molecule type" value="Genomic_DNA"/>
</dbReference>
<dbReference type="InterPro" id="IPR003959">
    <property type="entry name" value="ATPase_AAA_core"/>
</dbReference>
<dbReference type="GO" id="GO:0005524">
    <property type="term" value="F:ATP binding"/>
    <property type="evidence" value="ECO:0007669"/>
    <property type="project" value="InterPro"/>
</dbReference>
<feature type="domain" description="ATPase AAA-type core" evidence="1">
    <location>
        <begin position="45"/>
        <end position="382"/>
    </location>
</feature>
<proteinExistence type="predicted"/>
<sequence>MLKRFMLENFLSYRDESYLDLTADSTGDHKNHFSKFGKTKVLKSAVIYGANASGKSNLIKALSYSQDIIVEGLNNVQTYKKYFRLDEKSSTKPTIFEFELEIDTDFYTYGFSILLHSQKIEEEWLYKMKATTSEKIFERKNNDITIGTQLSNSTIKNKFNVYIEDMKHQSNQLFLTEIANKNLENEKIMFLNNIFKWFNNKLIVLYPDSKFTAIRSINKDKNLSNVFSEYLKKFDTGILDINLLKEDFDDSLKHIPQEIKKKIEKDILKDQRQEISIKDSNGSVYTISKNDDNELTVDKLGLIHNKDIDEMFELSDESDGTKRLFDLIPLIECFSKDYTIVIDEFERSLHPNLTRKFFELFYNLNKNKTQLIVTTHEATLLDLKLLRRDEIWFIKKDKKNNSSQTYPLNQFNIRNDKKINKDYLDGRFDAVPIIELYDEIEVEL</sequence>
<dbReference type="SUPFAM" id="SSF52540">
    <property type="entry name" value="P-loop containing nucleoside triphosphate hydrolases"/>
    <property type="match status" value="1"/>
</dbReference>
<gene>
    <name evidence="2" type="ORF">HELGO_WM36543</name>
</gene>
<dbReference type="PANTHER" id="PTHR40396">
    <property type="entry name" value="ATPASE-LIKE PROTEIN"/>
    <property type="match status" value="1"/>
</dbReference>
<name>A0A6S6SLW4_9BACT</name>